<dbReference type="InterPro" id="IPR029016">
    <property type="entry name" value="GAF-like_dom_sf"/>
</dbReference>
<accession>A0A7Y9E2K7</accession>
<dbReference type="InterPro" id="IPR036457">
    <property type="entry name" value="PPM-type-like_dom_sf"/>
</dbReference>
<proteinExistence type="predicted"/>
<evidence type="ECO:0000259" key="3">
    <source>
        <dbReference type="PROSITE" id="PS51746"/>
    </source>
</evidence>
<evidence type="ECO:0000313" key="4">
    <source>
        <dbReference type="EMBL" id="NYD39737.1"/>
    </source>
</evidence>
<dbReference type="RefSeq" id="WP_179797014.1">
    <property type="nucleotide sequence ID" value="NZ_BAABHP010000032.1"/>
</dbReference>
<dbReference type="PANTHER" id="PTHR43156:SF2">
    <property type="entry name" value="STAGE II SPORULATION PROTEIN E"/>
    <property type="match status" value="1"/>
</dbReference>
<keyword evidence="1" id="KW-0378">Hydrolase</keyword>
<dbReference type="Gene3D" id="3.60.40.10">
    <property type="entry name" value="PPM-type phosphatase domain"/>
    <property type="match status" value="1"/>
</dbReference>
<feature type="coiled-coil region" evidence="2">
    <location>
        <begin position="189"/>
        <end position="223"/>
    </location>
</feature>
<dbReference type="SUPFAM" id="SSF81606">
    <property type="entry name" value="PP2C-like"/>
    <property type="match status" value="1"/>
</dbReference>
<dbReference type="EMBL" id="JACCBN010000001">
    <property type="protein sequence ID" value="NYD39737.1"/>
    <property type="molecule type" value="Genomic_DNA"/>
</dbReference>
<dbReference type="SUPFAM" id="SSF55781">
    <property type="entry name" value="GAF domain-like"/>
    <property type="match status" value="1"/>
</dbReference>
<evidence type="ECO:0000313" key="5">
    <source>
        <dbReference type="Proteomes" id="UP000535890"/>
    </source>
</evidence>
<dbReference type="PANTHER" id="PTHR43156">
    <property type="entry name" value="STAGE II SPORULATION PROTEIN E-RELATED"/>
    <property type="match status" value="1"/>
</dbReference>
<feature type="domain" description="PPM-type phosphatase" evidence="3">
    <location>
        <begin position="236"/>
        <end position="454"/>
    </location>
</feature>
<protein>
    <submittedName>
        <fullName evidence="4">Serine phosphatase RsbU (Regulator of sigma subunit)</fullName>
    </submittedName>
</protein>
<gene>
    <name evidence="4" type="ORF">BJ983_005839</name>
</gene>
<evidence type="ECO:0000256" key="2">
    <source>
        <dbReference type="SAM" id="Coils"/>
    </source>
</evidence>
<dbReference type="AlphaFoldDB" id="A0A7Y9E2K7"/>
<dbReference type="SMART" id="SM00065">
    <property type="entry name" value="GAF"/>
    <property type="match status" value="1"/>
</dbReference>
<dbReference type="Pfam" id="PF07228">
    <property type="entry name" value="SpoIIE"/>
    <property type="match status" value="1"/>
</dbReference>
<evidence type="ECO:0000256" key="1">
    <source>
        <dbReference type="ARBA" id="ARBA00022801"/>
    </source>
</evidence>
<dbReference type="Gene3D" id="3.30.450.40">
    <property type="match status" value="1"/>
</dbReference>
<dbReference type="Proteomes" id="UP000535890">
    <property type="component" value="Unassembled WGS sequence"/>
</dbReference>
<keyword evidence="5" id="KW-1185">Reference proteome</keyword>
<dbReference type="InterPro" id="IPR003018">
    <property type="entry name" value="GAF"/>
</dbReference>
<dbReference type="GO" id="GO:0016791">
    <property type="term" value="F:phosphatase activity"/>
    <property type="evidence" value="ECO:0007669"/>
    <property type="project" value="TreeGrafter"/>
</dbReference>
<keyword evidence="2" id="KW-0175">Coiled coil</keyword>
<dbReference type="PROSITE" id="PS51746">
    <property type="entry name" value="PPM_2"/>
    <property type="match status" value="1"/>
</dbReference>
<name>A0A7Y9E2K7_9PSEU</name>
<organism evidence="4 5">
    <name type="scientific">Actinomycetospora corticicola</name>
    <dbReference type="NCBI Taxonomy" id="663602"/>
    <lineage>
        <taxon>Bacteria</taxon>
        <taxon>Bacillati</taxon>
        <taxon>Actinomycetota</taxon>
        <taxon>Actinomycetes</taxon>
        <taxon>Pseudonocardiales</taxon>
        <taxon>Pseudonocardiaceae</taxon>
        <taxon>Actinomycetospora</taxon>
    </lineage>
</organism>
<dbReference type="Pfam" id="PF13185">
    <property type="entry name" value="GAF_2"/>
    <property type="match status" value="1"/>
</dbReference>
<comment type="caution">
    <text evidence="4">The sequence shown here is derived from an EMBL/GenBank/DDBJ whole genome shotgun (WGS) entry which is preliminary data.</text>
</comment>
<dbReference type="InterPro" id="IPR001932">
    <property type="entry name" value="PPM-type_phosphatase-like_dom"/>
</dbReference>
<dbReference type="InterPro" id="IPR052016">
    <property type="entry name" value="Bact_Sigma-Reg"/>
</dbReference>
<reference evidence="4 5" key="1">
    <citation type="submission" date="2020-07" db="EMBL/GenBank/DDBJ databases">
        <title>Sequencing the genomes of 1000 actinobacteria strains.</title>
        <authorList>
            <person name="Klenk H.-P."/>
        </authorList>
    </citation>
    <scope>NUCLEOTIDE SEQUENCE [LARGE SCALE GENOMIC DNA]</scope>
    <source>
        <strain evidence="4 5">DSM 45772</strain>
    </source>
</reference>
<sequence length="457" mass="48109">MDSGTTPGHGRSGAIASTTRVEAVAATGLLDTEPEESFDRLTRLAAALLDAPMVFVTLVDERRSYWKSTTGLDAGPPEHRQNLVEESFCRFVVEADAEQVVTDTRADPRTRGMAAVGVLDIGAWVGLPIRSQDGEVLGTFCAMDTRAREWGAQDLDVLRTLAQAAGGEIALRVALRQTQLAYAEAARHAANAEHHAAVAEHNARRAEQSAAEATELAETLQQSLLPADAPRIPGMEVAARYRPGGRGAEVLGDFYDVFPVSGGWGVVIGDVCGKGAWAARTTALARSTVRAMGHTEDSPEAVLRALNEVLHVWFSERRSFVTATYATLTARSGEGLDVVVVNGGHPPSFVLRADGEVVRLREGGRALGIRADARVARQETALFPGDSLVFYTDGITESRVTGGEQFGEDGVARTLAGLPSAPGAETVADALASAALEHAGGAVLDDTAVIVVRSPAG</sequence>
<dbReference type="SMART" id="SM00331">
    <property type="entry name" value="PP2C_SIG"/>
    <property type="match status" value="1"/>
</dbReference>